<keyword evidence="4" id="KW-1185">Reference proteome</keyword>
<dbReference type="AlphaFoldDB" id="A0AA39UCZ9"/>
<feature type="region of interest" description="Disordered" evidence="1">
    <location>
        <begin position="1"/>
        <end position="174"/>
    </location>
</feature>
<organism evidence="3 4">
    <name type="scientific">Armillaria novae-zelandiae</name>
    <dbReference type="NCBI Taxonomy" id="153914"/>
    <lineage>
        <taxon>Eukaryota</taxon>
        <taxon>Fungi</taxon>
        <taxon>Dikarya</taxon>
        <taxon>Basidiomycota</taxon>
        <taxon>Agaricomycotina</taxon>
        <taxon>Agaricomycetes</taxon>
        <taxon>Agaricomycetidae</taxon>
        <taxon>Agaricales</taxon>
        <taxon>Marasmiineae</taxon>
        <taxon>Physalacriaceae</taxon>
        <taxon>Armillaria</taxon>
    </lineage>
</organism>
<feature type="transmembrane region" description="Helical" evidence="2">
    <location>
        <begin position="434"/>
        <end position="455"/>
    </location>
</feature>
<evidence type="ECO:0000256" key="2">
    <source>
        <dbReference type="SAM" id="Phobius"/>
    </source>
</evidence>
<sequence length="460" mass="50150">MTNLGKKRTGATAGKAKGIDGPATKKAPVDKNAGGRPKVGGKQPRSAVNVAEDGQHPVVKKTPVDTDAGGHPNVGGKQPRSLVNVAEDGQHPVVKKTPVDTDAGGHPNVGGKQPSTAVTDAEDPQNAAAKALVNSLNSEAENATKSLDSESEDEGTTSDLTELSSGSEQGDVDVDMNVHDMDKVLEDDDGVGAEKPVVRLTLREQKLSRNQRSRLKRKRAAREVNSAAAKQANNARIKAIKHTLMIAEKPAIKVIMLEAPTKVEQKVQSQAASRKRKIMEEINDSLHLLYFVAKGSKHPVAEVGDTVPKCSAVMCNVSELISAEKKNAIVYMRNSAGQWKTCKREPGQTANKAGQSSKLEERSTIQHLFYHWECVPPNTKVHLQLSELTRHESITDEIYDSIVKEIQVAVKVTREDRVPKKDCPSGEKAKRQSLLFNVTFIYIRFYLLTFTTFIFNVTFI</sequence>
<evidence type="ECO:0000313" key="3">
    <source>
        <dbReference type="EMBL" id="KAK0477764.1"/>
    </source>
</evidence>
<gene>
    <name evidence="3" type="ORF">IW261DRAFT_1420617</name>
</gene>
<evidence type="ECO:0000313" key="4">
    <source>
        <dbReference type="Proteomes" id="UP001175227"/>
    </source>
</evidence>
<comment type="caution">
    <text evidence="3">The sequence shown here is derived from an EMBL/GenBank/DDBJ whole genome shotgun (WGS) entry which is preliminary data.</text>
</comment>
<dbReference type="EMBL" id="JAUEPR010000015">
    <property type="protein sequence ID" value="KAK0477764.1"/>
    <property type="molecule type" value="Genomic_DNA"/>
</dbReference>
<keyword evidence="2" id="KW-0472">Membrane</keyword>
<keyword evidence="2" id="KW-0812">Transmembrane</keyword>
<proteinExistence type="predicted"/>
<feature type="compositionally biased region" description="Polar residues" evidence="1">
    <location>
        <begin position="134"/>
        <end position="146"/>
    </location>
</feature>
<evidence type="ECO:0000256" key="1">
    <source>
        <dbReference type="SAM" id="MobiDB-lite"/>
    </source>
</evidence>
<accession>A0AA39UCZ9</accession>
<reference evidence="3" key="1">
    <citation type="submission" date="2023-06" db="EMBL/GenBank/DDBJ databases">
        <authorList>
            <consortium name="Lawrence Berkeley National Laboratory"/>
            <person name="Ahrendt S."/>
            <person name="Sahu N."/>
            <person name="Indic B."/>
            <person name="Wong-Bajracharya J."/>
            <person name="Merenyi Z."/>
            <person name="Ke H.-M."/>
            <person name="Monk M."/>
            <person name="Kocsube S."/>
            <person name="Drula E."/>
            <person name="Lipzen A."/>
            <person name="Balint B."/>
            <person name="Henrissat B."/>
            <person name="Andreopoulos B."/>
            <person name="Martin F.M."/>
            <person name="Harder C.B."/>
            <person name="Rigling D."/>
            <person name="Ford K.L."/>
            <person name="Foster G.D."/>
            <person name="Pangilinan J."/>
            <person name="Papanicolaou A."/>
            <person name="Barry K."/>
            <person name="LaButti K."/>
            <person name="Viragh M."/>
            <person name="Koriabine M."/>
            <person name="Yan M."/>
            <person name="Riley R."/>
            <person name="Champramary S."/>
            <person name="Plett K.L."/>
            <person name="Tsai I.J."/>
            <person name="Slot J."/>
            <person name="Sipos G."/>
            <person name="Plett J."/>
            <person name="Nagy L.G."/>
            <person name="Grigoriev I.V."/>
        </authorList>
    </citation>
    <scope>NUCLEOTIDE SEQUENCE</scope>
    <source>
        <strain evidence="3">ICMP 16352</strain>
    </source>
</reference>
<name>A0AA39UCZ9_9AGAR</name>
<protein>
    <submittedName>
        <fullName evidence="3">Uncharacterized protein</fullName>
    </submittedName>
</protein>
<dbReference type="Proteomes" id="UP001175227">
    <property type="component" value="Unassembled WGS sequence"/>
</dbReference>
<keyword evidence="2" id="KW-1133">Transmembrane helix</keyword>
<feature type="compositionally biased region" description="Polar residues" evidence="1">
    <location>
        <begin position="157"/>
        <end position="168"/>
    </location>
</feature>